<dbReference type="RefSeq" id="WP_109647963.1">
    <property type="nucleotide sequence ID" value="NZ_QGGB01000010.1"/>
</dbReference>
<dbReference type="Gene3D" id="1.20.1440.60">
    <property type="entry name" value="23S rRNA-intervening sequence"/>
    <property type="match status" value="1"/>
</dbReference>
<gene>
    <name evidence="1" type="ORF">DDZ15_15180</name>
</gene>
<dbReference type="NCBIfam" id="TIGR02436">
    <property type="entry name" value="four helix bundle protein"/>
    <property type="match status" value="1"/>
</dbReference>
<organism evidence="1 2">
    <name type="scientific">Rhodohalobacter mucosus</name>
    <dbReference type="NCBI Taxonomy" id="2079485"/>
    <lineage>
        <taxon>Bacteria</taxon>
        <taxon>Pseudomonadati</taxon>
        <taxon>Balneolota</taxon>
        <taxon>Balneolia</taxon>
        <taxon>Balneolales</taxon>
        <taxon>Balneolaceae</taxon>
        <taxon>Rhodohalobacter</taxon>
    </lineage>
</organism>
<dbReference type="Proteomes" id="UP000245533">
    <property type="component" value="Unassembled WGS sequence"/>
</dbReference>
<dbReference type="SUPFAM" id="SSF158446">
    <property type="entry name" value="IVS-encoded protein-like"/>
    <property type="match status" value="1"/>
</dbReference>
<keyword evidence="2" id="KW-1185">Reference proteome</keyword>
<dbReference type="OrthoDB" id="285993at2"/>
<evidence type="ECO:0000313" key="1">
    <source>
        <dbReference type="EMBL" id="PWN05407.1"/>
    </source>
</evidence>
<name>A0A316TLG1_9BACT</name>
<reference evidence="1 2" key="1">
    <citation type="submission" date="2018-05" db="EMBL/GenBank/DDBJ databases">
        <title>Rhodohalobacter halophilus gen. nov., sp. nov., a moderately halophilic member of the family Balneolaceae.</title>
        <authorList>
            <person name="Liu Z.-W."/>
        </authorList>
    </citation>
    <scope>NUCLEOTIDE SEQUENCE [LARGE SCALE GENOMIC DNA]</scope>
    <source>
        <strain evidence="1 2">8A47</strain>
    </source>
</reference>
<sequence>MKQIKYDLENRLVDFGVLIIHLSSGMNSKSYGGMHLAGQLIRSGTSPGLHYGEAQSAESRRDFIHKMKLVLKELNESRANLKMIHKAKLHKSPTQVQSAIEECIELIKIFQASIQTARKCN</sequence>
<accession>A0A316TLG1</accession>
<dbReference type="AlphaFoldDB" id="A0A316TLG1"/>
<dbReference type="PIRSF" id="PIRSF035652">
    <property type="entry name" value="CHP02436"/>
    <property type="match status" value="1"/>
</dbReference>
<evidence type="ECO:0000313" key="2">
    <source>
        <dbReference type="Proteomes" id="UP000245533"/>
    </source>
</evidence>
<dbReference type="EMBL" id="QGGB01000010">
    <property type="protein sequence ID" value="PWN05407.1"/>
    <property type="molecule type" value="Genomic_DNA"/>
</dbReference>
<dbReference type="Pfam" id="PF05635">
    <property type="entry name" value="23S_rRNA_IVP"/>
    <property type="match status" value="1"/>
</dbReference>
<comment type="caution">
    <text evidence="1">The sequence shown here is derived from an EMBL/GenBank/DDBJ whole genome shotgun (WGS) entry which is preliminary data.</text>
</comment>
<dbReference type="InterPro" id="IPR036583">
    <property type="entry name" value="23S_rRNA_IVS_sf"/>
</dbReference>
<protein>
    <submittedName>
        <fullName evidence="1">Four helix bundle protein</fullName>
    </submittedName>
</protein>
<proteinExistence type="predicted"/>
<dbReference type="InterPro" id="IPR012657">
    <property type="entry name" value="23S_rRNA-intervening_sequence"/>
</dbReference>